<feature type="non-terminal residue" evidence="2">
    <location>
        <position position="186"/>
    </location>
</feature>
<dbReference type="InterPro" id="IPR008984">
    <property type="entry name" value="SMAD_FHA_dom_sf"/>
</dbReference>
<dbReference type="EMBL" id="CAJNNW010026524">
    <property type="protein sequence ID" value="CAE8686024.1"/>
    <property type="molecule type" value="Genomic_DNA"/>
</dbReference>
<name>A0A813JXR5_POLGL</name>
<feature type="domain" description="FHA" evidence="1">
    <location>
        <begin position="47"/>
        <end position="107"/>
    </location>
</feature>
<dbReference type="PROSITE" id="PS50006">
    <property type="entry name" value="FHA_DOMAIN"/>
    <property type="match status" value="1"/>
</dbReference>
<gene>
    <name evidence="2" type="ORF">PGLA2088_LOCUS24774</name>
</gene>
<organism evidence="2 3">
    <name type="scientific">Polarella glacialis</name>
    <name type="common">Dinoflagellate</name>
    <dbReference type="NCBI Taxonomy" id="89957"/>
    <lineage>
        <taxon>Eukaryota</taxon>
        <taxon>Sar</taxon>
        <taxon>Alveolata</taxon>
        <taxon>Dinophyceae</taxon>
        <taxon>Suessiales</taxon>
        <taxon>Suessiaceae</taxon>
        <taxon>Polarella</taxon>
    </lineage>
</organism>
<dbReference type="InterPro" id="IPR000253">
    <property type="entry name" value="FHA_dom"/>
</dbReference>
<comment type="caution">
    <text evidence="2">The sequence shown here is derived from an EMBL/GenBank/DDBJ whole genome shotgun (WGS) entry which is preliminary data.</text>
</comment>
<evidence type="ECO:0000313" key="2">
    <source>
        <dbReference type="EMBL" id="CAE8686024.1"/>
    </source>
</evidence>
<sequence>LRYKDLEGTGSDDVVASLECTFSLGVDVAALPSRKKGWTLRKSQAPWRLGRQHQLELLTSLVPDPNLCGCIARSHLELHLEAESQDVPVLRLQQLSQNPLFIDGKPLLAQCEVLNNSQQPLLRHGSELSFARGEEVFLTFKLRMGPSDLVEEESAGSGGSSEPASSSFALVCDSTIGCAVKALPIE</sequence>
<dbReference type="Proteomes" id="UP000626109">
    <property type="component" value="Unassembled WGS sequence"/>
</dbReference>
<evidence type="ECO:0000313" key="3">
    <source>
        <dbReference type="Proteomes" id="UP000626109"/>
    </source>
</evidence>
<feature type="non-terminal residue" evidence="2">
    <location>
        <position position="1"/>
    </location>
</feature>
<dbReference type="AlphaFoldDB" id="A0A813JXR5"/>
<protein>
    <recommendedName>
        <fullName evidence="1">FHA domain-containing protein</fullName>
    </recommendedName>
</protein>
<proteinExistence type="predicted"/>
<dbReference type="SUPFAM" id="SSF49879">
    <property type="entry name" value="SMAD/FHA domain"/>
    <property type="match status" value="1"/>
</dbReference>
<reference evidence="2" key="1">
    <citation type="submission" date="2021-02" db="EMBL/GenBank/DDBJ databases">
        <authorList>
            <person name="Dougan E. K."/>
            <person name="Rhodes N."/>
            <person name="Thang M."/>
            <person name="Chan C."/>
        </authorList>
    </citation>
    <scope>NUCLEOTIDE SEQUENCE</scope>
</reference>
<evidence type="ECO:0000259" key="1">
    <source>
        <dbReference type="PROSITE" id="PS50006"/>
    </source>
</evidence>
<dbReference type="Gene3D" id="2.60.200.20">
    <property type="match status" value="1"/>
</dbReference>
<accession>A0A813JXR5</accession>